<dbReference type="EC" id="2.7.11.22" evidence="2"/>
<dbReference type="RefSeq" id="XP_066006853.1">
    <property type="nucleotide sequence ID" value="XM_066153757.1"/>
</dbReference>
<dbReference type="PROSITE" id="PS50011">
    <property type="entry name" value="PROTEIN_KINASE_DOM"/>
    <property type="match status" value="1"/>
</dbReference>
<dbReference type="SUPFAM" id="SSF56112">
    <property type="entry name" value="Protein kinase-like (PK-like)"/>
    <property type="match status" value="1"/>
</dbReference>
<dbReference type="InterPro" id="IPR011009">
    <property type="entry name" value="Kinase-like_dom_sf"/>
</dbReference>
<comment type="catalytic activity">
    <reaction evidence="5">
        <text>L-threonyl-[protein] + ATP = O-phospho-L-threonyl-[protein] + ADP + H(+)</text>
        <dbReference type="Rhea" id="RHEA:46608"/>
        <dbReference type="Rhea" id="RHEA-COMP:11060"/>
        <dbReference type="Rhea" id="RHEA-COMP:11605"/>
        <dbReference type="ChEBI" id="CHEBI:15378"/>
        <dbReference type="ChEBI" id="CHEBI:30013"/>
        <dbReference type="ChEBI" id="CHEBI:30616"/>
        <dbReference type="ChEBI" id="CHEBI:61977"/>
        <dbReference type="ChEBI" id="CHEBI:456216"/>
        <dbReference type="EC" id="2.7.11.22"/>
    </reaction>
</comment>
<reference evidence="8 9" key="2">
    <citation type="submission" date="2020-04" db="EMBL/GenBank/DDBJ databases">
        <title>Genome sequencing and assembly of multiple isolates from the Colletotrichum gloeosporioides species complex.</title>
        <authorList>
            <person name="Gan P."/>
            <person name="Shirasu K."/>
        </authorList>
    </citation>
    <scope>NUCLEOTIDE SEQUENCE [LARGE SCALE GENOMIC DNA]</scope>
    <source>
        <strain evidence="8 9">Nara gc5</strain>
    </source>
</reference>
<dbReference type="PANTHER" id="PTHR24056">
    <property type="entry name" value="CELL DIVISION PROTEIN KINASE"/>
    <property type="match status" value="1"/>
</dbReference>
<evidence type="ECO:0000256" key="6">
    <source>
        <dbReference type="ARBA" id="ARBA00048367"/>
    </source>
</evidence>
<organism evidence="8 9">
    <name type="scientific">Colletotrichum fructicola (strain Nara gc5)</name>
    <name type="common">Anthracnose fungus</name>
    <name type="synonym">Colletotrichum gloeosporioides (strain Nara gc5)</name>
    <dbReference type="NCBI Taxonomy" id="1213859"/>
    <lineage>
        <taxon>Eukaryota</taxon>
        <taxon>Fungi</taxon>
        <taxon>Dikarya</taxon>
        <taxon>Ascomycota</taxon>
        <taxon>Pezizomycotina</taxon>
        <taxon>Sordariomycetes</taxon>
        <taxon>Hypocreomycetidae</taxon>
        <taxon>Glomerellales</taxon>
        <taxon>Glomerellaceae</taxon>
        <taxon>Colletotrichum</taxon>
        <taxon>Colletotrichum gloeosporioides species complex</taxon>
    </lineage>
</organism>
<proteinExistence type="inferred from homology"/>
<evidence type="ECO:0000256" key="2">
    <source>
        <dbReference type="ARBA" id="ARBA00012425"/>
    </source>
</evidence>
<keyword evidence="4" id="KW-0067">ATP-binding</keyword>
<dbReference type="SMART" id="SM00220">
    <property type="entry name" value="S_TKc"/>
    <property type="match status" value="1"/>
</dbReference>
<evidence type="ECO:0000256" key="1">
    <source>
        <dbReference type="ARBA" id="ARBA00006485"/>
    </source>
</evidence>
<keyword evidence="9" id="KW-1185">Reference proteome</keyword>
<dbReference type="GO" id="GO:0004693">
    <property type="term" value="F:cyclin-dependent protein serine/threonine kinase activity"/>
    <property type="evidence" value="ECO:0007669"/>
    <property type="project" value="UniProtKB-EC"/>
</dbReference>
<name>A0A7J6ICL9_COLFN</name>
<accession>A0A7J6ICL9</accession>
<dbReference type="Gene3D" id="3.30.200.20">
    <property type="entry name" value="Phosphorylase Kinase, domain 1"/>
    <property type="match status" value="1"/>
</dbReference>
<dbReference type="Proteomes" id="UP000011096">
    <property type="component" value="Unassembled WGS sequence"/>
</dbReference>
<dbReference type="InterPro" id="IPR050108">
    <property type="entry name" value="CDK"/>
</dbReference>
<dbReference type="PANTHER" id="PTHR24056:SF400">
    <property type="entry name" value="KINASE, PUTATIVE-RELATED"/>
    <property type="match status" value="1"/>
</dbReference>
<sequence length="329" mass="37189">MEPNSITRLGSGSYGIVYKVKGQPVARKHMPLSGSGGLSPESLREIGCLRRIRNYPPEARKNCIHLLAVQYTQNELIIDLPFVRETLRQRLQRSSPGFSLVVSYSDQILLGLRFLHDIGIVHRDLKPDNILVSEGDCVKICDFGLSYCASGSEPRTPLVCTLYYRAPELLVADAFESQDNSIRYGSEIDLWSAGCIIRELVVRQGEEFRPARSCWPPRNNSNRLLCAIMRKFQFPCVDGHAVDRNTAVQFCVTDTEMPEAFTPLPLSSPLLAITRRLLIPRPQSRWTARTAEEVLELYYKPLLHPTSQKHGGSEAYHPELLNEREFFSG</sequence>
<dbReference type="GO" id="GO:0005634">
    <property type="term" value="C:nucleus"/>
    <property type="evidence" value="ECO:0007669"/>
    <property type="project" value="TreeGrafter"/>
</dbReference>
<evidence type="ECO:0000313" key="9">
    <source>
        <dbReference type="Proteomes" id="UP000011096"/>
    </source>
</evidence>
<comment type="caution">
    <text evidence="8">The sequence shown here is derived from an EMBL/GenBank/DDBJ whole genome shotgun (WGS) entry which is preliminary data.</text>
</comment>
<protein>
    <recommendedName>
        <fullName evidence="2">cyclin-dependent kinase</fullName>
        <ecNumber evidence="2">2.7.11.22</ecNumber>
    </recommendedName>
</protein>
<dbReference type="InterPro" id="IPR008271">
    <property type="entry name" value="Ser/Thr_kinase_AS"/>
</dbReference>
<dbReference type="PROSITE" id="PS00108">
    <property type="entry name" value="PROTEIN_KINASE_ST"/>
    <property type="match status" value="1"/>
</dbReference>
<keyword evidence="8" id="KW-0418">Kinase</keyword>
<evidence type="ECO:0000256" key="3">
    <source>
        <dbReference type="ARBA" id="ARBA00022741"/>
    </source>
</evidence>
<reference evidence="8 9" key="1">
    <citation type="submission" date="2012-08" db="EMBL/GenBank/DDBJ databases">
        <authorList>
            <person name="Gan P.H.P."/>
            <person name="Ikeda K."/>
            <person name="Irieda H."/>
            <person name="Narusaka M."/>
            <person name="O'Connell R.J."/>
            <person name="Narusaka Y."/>
            <person name="Takano Y."/>
            <person name="Kubo Y."/>
            <person name="Shirasu K."/>
        </authorList>
    </citation>
    <scope>NUCLEOTIDE SEQUENCE [LARGE SCALE GENOMIC DNA]</scope>
    <source>
        <strain evidence="8 9">Nara gc5</strain>
    </source>
</reference>
<dbReference type="InParanoid" id="A0A7J6ICL9"/>
<dbReference type="Pfam" id="PF00069">
    <property type="entry name" value="Pkinase"/>
    <property type="match status" value="1"/>
</dbReference>
<evidence type="ECO:0000256" key="4">
    <source>
        <dbReference type="ARBA" id="ARBA00022840"/>
    </source>
</evidence>
<gene>
    <name evidence="8" type="primary">cdk2</name>
    <name evidence="8" type="ORF">CGGC5_v017103</name>
</gene>
<comment type="similarity">
    <text evidence="1">Belongs to the protein kinase superfamily. CMGC Ser/Thr protein kinase family. CDC2/CDKX subfamily.</text>
</comment>
<dbReference type="InterPro" id="IPR000719">
    <property type="entry name" value="Prot_kinase_dom"/>
</dbReference>
<dbReference type="Gene3D" id="1.10.510.10">
    <property type="entry name" value="Transferase(Phosphotransferase) domain 1"/>
    <property type="match status" value="1"/>
</dbReference>
<evidence type="ECO:0000256" key="5">
    <source>
        <dbReference type="ARBA" id="ARBA00047811"/>
    </source>
</evidence>
<keyword evidence="3" id="KW-0547">Nucleotide-binding</keyword>
<comment type="catalytic activity">
    <reaction evidence="6">
        <text>L-seryl-[protein] + ATP = O-phospho-L-seryl-[protein] + ADP + H(+)</text>
        <dbReference type="Rhea" id="RHEA:17989"/>
        <dbReference type="Rhea" id="RHEA-COMP:9863"/>
        <dbReference type="Rhea" id="RHEA-COMP:11604"/>
        <dbReference type="ChEBI" id="CHEBI:15378"/>
        <dbReference type="ChEBI" id="CHEBI:29999"/>
        <dbReference type="ChEBI" id="CHEBI:30616"/>
        <dbReference type="ChEBI" id="CHEBI:83421"/>
        <dbReference type="ChEBI" id="CHEBI:456216"/>
        <dbReference type="EC" id="2.7.11.22"/>
    </reaction>
</comment>
<feature type="domain" description="Protein kinase" evidence="7">
    <location>
        <begin position="3"/>
        <end position="303"/>
    </location>
</feature>
<dbReference type="GeneID" id="90980691"/>
<evidence type="ECO:0000259" key="7">
    <source>
        <dbReference type="PROSITE" id="PS50011"/>
    </source>
</evidence>
<keyword evidence="8" id="KW-0808">Transferase</keyword>
<evidence type="ECO:0000313" key="8">
    <source>
        <dbReference type="EMBL" id="KAF4474088.1"/>
    </source>
</evidence>
<dbReference type="GO" id="GO:0005524">
    <property type="term" value="F:ATP binding"/>
    <property type="evidence" value="ECO:0007669"/>
    <property type="project" value="UniProtKB-KW"/>
</dbReference>
<dbReference type="OrthoDB" id="1668230at2759"/>
<dbReference type="AlphaFoldDB" id="A0A7J6ICL9"/>
<dbReference type="EMBL" id="ANPB02000011">
    <property type="protein sequence ID" value="KAF4474088.1"/>
    <property type="molecule type" value="Genomic_DNA"/>
</dbReference>